<evidence type="ECO:0000256" key="6">
    <source>
        <dbReference type="RuleBase" id="RU004374"/>
    </source>
</evidence>
<evidence type="ECO:0000256" key="7">
    <source>
        <dbReference type="SAM" id="MobiDB-lite"/>
    </source>
</evidence>
<evidence type="ECO:0000256" key="1">
    <source>
        <dbReference type="ARBA" id="ARBA00009860"/>
    </source>
</evidence>
<dbReference type="EMBL" id="OUUW01000018">
    <property type="protein sequence ID" value="SPP89092.1"/>
    <property type="molecule type" value="Genomic_DNA"/>
</dbReference>
<feature type="compositionally biased region" description="Polar residues" evidence="7">
    <location>
        <begin position="293"/>
        <end position="309"/>
    </location>
</feature>
<dbReference type="PANTHER" id="PTHR11960">
    <property type="entry name" value="EUKARYOTIC TRANSLATION INITIATION FACTOR 4E RELATED"/>
    <property type="match status" value="1"/>
</dbReference>
<evidence type="ECO:0000256" key="5">
    <source>
        <dbReference type="ARBA" id="ARBA00022917"/>
    </source>
</evidence>
<feature type="region of interest" description="Disordered" evidence="7">
    <location>
        <begin position="562"/>
        <end position="632"/>
    </location>
</feature>
<keyword evidence="9" id="KW-1185">Reference proteome</keyword>
<dbReference type="GO" id="GO:0003743">
    <property type="term" value="F:translation initiation factor activity"/>
    <property type="evidence" value="ECO:0007669"/>
    <property type="project" value="UniProtKB-KW"/>
</dbReference>
<protein>
    <submittedName>
        <fullName evidence="8">Blast:Eukaryotic translation initiation factor 4E</fullName>
    </submittedName>
</protein>
<name>A0A3B0K8U6_DROGU</name>
<feature type="compositionally biased region" description="Acidic residues" evidence="7">
    <location>
        <begin position="618"/>
        <end position="629"/>
    </location>
</feature>
<dbReference type="OrthoDB" id="590761at2759"/>
<evidence type="ECO:0000256" key="4">
    <source>
        <dbReference type="ARBA" id="ARBA00022884"/>
    </source>
</evidence>
<feature type="compositionally biased region" description="Basic and acidic residues" evidence="7">
    <location>
        <begin position="501"/>
        <end position="513"/>
    </location>
</feature>
<dbReference type="Pfam" id="PF01652">
    <property type="entry name" value="IF4E"/>
    <property type="match status" value="1"/>
</dbReference>
<feature type="region of interest" description="Disordered" evidence="7">
    <location>
        <begin position="38"/>
        <end position="58"/>
    </location>
</feature>
<keyword evidence="2 6" id="KW-0396">Initiation factor</keyword>
<feature type="compositionally biased region" description="Polar residues" evidence="7">
    <location>
        <begin position="143"/>
        <end position="152"/>
    </location>
</feature>
<reference evidence="9" key="1">
    <citation type="submission" date="2018-01" db="EMBL/GenBank/DDBJ databases">
        <authorList>
            <person name="Alioto T."/>
            <person name="Alioto T."/>
        </authorList>
    </citation>
    <scope>NUCLEOTIDE SEQUENCE [LARGE SCALE GENOMIC DNA]</scope>
</reference>
<dbReference type="InterPro" id="IPR023398">
    <property type="entry name" value="TIF_eIF4e-like"/>
</dbReference>
<gene>
    <name evidence="8" type="ORF">DGUA_6G019323</name>
</gene>
<evidence type="ECO:0000256" key="3">
    <source>
        <dbReference type="ARBA" id="ARBA00022845"/>
    </source>
</evidence>
<feature type="compositionally biased region" description="Basic and acidic residues" evidence="7">
    <location>
        <begin position="323"/>
        <end position="339"/>
    </location>
</feature>
<feature type="region of interest" description="Disordered" evidence="7">
    <location>
        <begin position="386"/>
        <end position="433"/>
    </location>
</feature>
<dbReference type="AlphaFoldDB" id="A0A3B0K8U6"/>
<organism evidence="8 9">
    <name type="scientific">Drosophila guanche</name>
    <name type="common">Fruit fly</name>
    <dbReference type="NCBI Taxonomy" id="7266"/>
    <lineage>
        <taxon>Eukaryota</taxon>
        <taxon>Metazoa</taxon>
        <taxon>Ecdysozoa</taxon>
        <taxon>Arthropoda</taxon>
        <taxon>Hexapoda</taxon>
        <taxon>Insecta</taxon>
        <taxon>Pterygota</taxon>
        <taxon>Neoptera</taxon>
        <taxon>Endopterygota</taxon>
        <taxon>Diptera</taxon>
        <taxon>Brachycera</taxon>
        <taxon>Muscomorpha</taxon>
        <taxon>Ephydroidea</taxon>
        <taxon>Drosophilidae</taxon>
        <taxon>Drosophila</taxon>
        <taxon>Sophophora</taxon>
    </lineage>
</organism>
<feature type="compositionally biased region" description="Polar residues" evidence="7">
    <location>
        <begin position="163"/>
        <end position="172"/>
    </location>
</feature>
<evidence type="ECO:0000313" key="8">
    <source>
        <dbReference type="EMBL" id="SPP89092.1"/>
    </source>
</evidence>
<comment type="similarity">
    <text evidence="1 6">Belongs to the eukaryotic initiation factor 4E family.</text>
</comment>
<dbReference type="OMA" id="YWEYSLL"/>
<keyword evidence="5 6" id="KW-0648">Protein biosynthesis</keyword>
<feature type="compositionally biased region" description="Polar residues" evidence="7">
    <location>
        <begin position="238"/>
        <end position="247"/>
    </location>
</feature>
<feature type="compositionally biased region" description="Polar residues" evidence="7">
    <location>
        <begin position="217"/>
        <end position="227"/>
    </location>
</feature>
<evidence type="ECO:0000313" key="9">
    <source>
        <dbReference type="Proteomes" id="UP000268350"/>
    </source>
</evidence>
<keyword evidence="3" id="KW-0810">Translation regulation</keyword>
<dbReference type="STRING" id="7266.A0A3B0K8U6"/>
<feature type="compositionally biased region" description="Basic residues" evidence="7">
    <location>
        <begin position="565"/>
        <end position="579"/>
    </location>
</feature>
<feature type="compositionally biased region" description="Polar residues" evidence="7">
    <location>
        <begin position="189"/>
        <end position="208"/>
    </location>
</feature>
<sequence>MNRSYKKKDLGKQKEAETEAAAAIQSLDEVSTQEYFAHGSAGDATQNTSHKQKSYQFDRKDSTHLDVFTVGPGGDDPLCASPKQQYTVGSIPTAPLKGILARSGTWKTQPLPKIENYLQYSMPLKQQIDSVVGQEPTCLQKPKANTSALSKSQDPEGEGSLVLATSNDSSPSKKIAEAGPQPKAAVSCFSATSSPLKQSPESTPNQIADGSPKKSPDASNTSALSKSQDAEGEGSLVLANSNDSSPSKKIAEAGPQPKAAVSCFSATSSPLKQSPEVATESTNAAKTCIFDKSQGSVEQGSSVLNSSQKKIYPLSSVLSRPGGSERKSSPKTTPSKENDSPTEDCMKTCVVPGCPTPKRPQSQLIPSIPLKRGPVEVVKPPVRRVAVDRPRLSPQDGWNVHVKSSKKRNNGGKDAQKMKSSAQKNPAKGAGQPANLIQNCIKTAPEATPEKRPIVAEALTAAPKQPNQMIRSEEKKYSPPLAHIVPRTSGTDAAACPGTSENKKSIDSKEGSPSKRPSRLPMEYPSKKTAADEPQCPKGPAARDVRLCPKRRSILVACPTCVPPRKAKSKDKRSRKALSKKLDPMKSPLLKRSQTSVSLLSQNEAAGDSSGEERNVQNEDEEKEDEDESVTQHPLNNEWTMWYVQPHRNKTWEETLHRITSFKTVETFWSLYYHIKRPSEINIGCDYCMFKTSIRPMWEDAANVKGGCWIASFPKSATTELNFYWEYSLLSLIGELYDHSPDLCGAVVNIRQNTDKIALWTSDGTNEEGILEIGRQLRYGLPTVDGYVLQYLLNSDRMAQQGSNVKAIYTL</sequence>
<dbReference type="GO" id="GO:0006417">
    <property type="term" value="P:regulation of translation"/>
    <property type="evidence" value="ECO:0007669"/>
    <property type="project" value="UniProtKB-KW"/>
</dbReference>
<dbReference type="InterPro" id="IPR001040">
    <property type="entry name" value="TIF_eIF_4E"/>
</dbReference>
<dbReference type="Gene3D" id="3.30.760.10">
    <property type="entry name" value="RNA Cap, Translation Initiation Factor Eif4e"/>
    <property type="match status" value="1"/>
</dbReference>
<dbReference type="Proteomes" id="UP000268350">
    <property type="component" value="Unassembled WGS sequence"/>
</dbReference>
<feature type="region of interest" description="Disordered" evidence="7">
    <location>
        <begin position="460"/>
        <end position="544"/>
    </location>
</feature>
<proteinExistence type="inferred from homology"/>
<keyword evidence="4 6" id="KW-0694">RNA-binding</keyword>
<dbReference type="SUPFAM" id="SSF55418">
    <property type="entry name" value="eIF4e-like"/>
    <property type="match status" value="1"/>
</dbReference>
<dbReference type="GO" id="GO:0016281">
    <property type="term" value="C:eukaryotic translation initiation factor 4F complex"/>
    <property type="evidence" value="ECO:0007669"/>
    <property type="project" value="TreeGrafter"/>
</dbReference>
<evidence type="ECO:0000256" key="2">
    <source>
        <dbReference type="ARBA" id="ARBA00022540"/>
    </source>
</evidence>
<feature type="region of interest" description="Disordered" evidence="7">
    <location>
        <begin position="142"/>
        <end position="345"/>
    </location>
</feature>
<dbReference type="GO" id="GO:0000340">
    <property type="term" value="F:RNA 7-methylguanosine cap binding"/>
    <property type="evidence" value="ECO:0007669"/>
    <property type="project" value="TreeGrafter"/>
</dbReference>
<dbReference type="PANTHER" id="PTHR11960:SF8">
    <property type="entry name" value="EUKARYOTIC TRANSLATION INITIATION FACTOR 4E1-RELATED"/>
    <property type="match status" value="1"/>
</dbReference>
<feature type="compositionally biased region" description="Polar residues" evidence="7">
    <location>
        <begin position="592"/>
        <end position="604"/>
    </location>
</feature>
<accession>A0A3B0K8U6</accession>